<feature type="transmembrane region" description="Helical" evidence="1">
    <location>
        <begin position="223"/>
        <end position="239"/>
    </location>
</feature>
<dbReference type="EMBL" id="LCFK01000023">
    <property type="protein sequence ID" value="KKS93248.1"/>
    <property type="molecule type" value="Genomic_DNA"/>
</dbReference>
<keyword evidence="1" id="KW-1133">Transmembrane helix</keyword>
<gene>
    <name evidence="3" type="ORF">UV68_C0023G0002</name>
</gene>
<feature type="transmembrane region" description="Helical" evidence="1">
    <location>
        <begin position="313"/>
        <end position="331"/>
    </location>
</feature>
<feature type="transmembrane region" description="Helical" evidence="1">
    <location>
        <begin position="246"/>
        <end position="267"/>
    </location>
</feature>
<dbReference type="InterPro" id="IPR041657">
    <property type="entry name" value="HTH_17"/>
</dbReference>
<dbReference type="Pfam" id="PF12728">
    <property type="entry name" value="HTH_17"/>
    <property type="match status" value="1"/>
</dbReference>
<dbReference type="InterPro" id="IPR029151">
    <property type="entry name" value="Sensor-like_sf"/>
</dbReference>
<dbReference type="AlphaFoldDB" id="A0A0G1G2R6"/>
<feature type="transmembrane region" description="Helical" evidence="1">
    <location>
        <begin position="337"/>
        <end position="355"/>
    </location>
</feature>
<evidence type="ECO:0000259" key="2">
    <source>
        <dbReference type="Pfam" id="PF12728"/>
    </source>
</evidence>
<reference evidence="3 4" key="1">
    <citation type="journal article" date="2015" name="Nature">
        <title>rRNA introns, odd ribosomes, and small enigmatic genomes across a large radiation of phyla.</title>
        <authorList>
            <person name="Brown C.T."/>
            <person name="Hug L.A."/>
            <person name="Thomas B.C."/>
            <person name="Sharon I."/>
            <person name="Castelle C.J."/>
            <person name="Singh A."/>
            <person name="Wilkins M.J."/>
            <person name="Williams K.H."/>
            <person name="Banfield J.F."/>
        </authorList>
    </citation>
    <scope>NUCLEOTIDE SEQUENCE [LARGE SCALE GENOMIC DNA]</scope>
</reference>
<proteinExistence type="predicted"/>
<name>A0A0G1G2R6_9BACT</name>
<dbReference type="NCBIfam" id="TIGR01764">
    <property type="entry name" value="excise"/>
    <property type="match status" value="1"/>
</dbReference>
<organism evidence="3 4">
    <name type="scientific">Candidatus Collierbacteria bacterium GW2011_GWC2_43_12</name>
    <dbReference type="NCBI Taxonomy" id="1618390"/>
    <lineage>
        <taxon>Bacteria</taxon>
        <taxon>Candidatus Collieribacteriota</taxon>
    </lineage>
</organism>
<feature type="transmembrane region" description="Helical" evidence="1">
    <location>
        <begin position="161"/>
        <end position="185"/>
    </location>
</feature>
<feature type="transmembrane region" description="Helical" evidence="1">
    <location>
        <begin position="287"/>
        <end position="306"/>
    </location>
</feature>
<feature type="transmembrane region" description="Helical" evidence="1">
    <location>
        <begin position="197"/>
        <end position="217"/>
    </location>
</feature>
<dbReference type="InterPro" id="IPR010093">
    <property type="entry name" value="SinI_DNA-bd"/>
</dbReference>
<comment type="caution">
    <text evidence="3">The sequence shown here is derived from an EMBL/GenBank/DDBJ whole genome shotgun (WGS) entry which is preliminary data.</text>
</comment>
<keyword evidence="1" id="KW-0812">Transmembrane</keyword>
<evidence type="ECO:0000313" key="3">
    <source>
        <dbReference type="EMBL" id="KKS93248.1"/>
    </source>
</evidence>
<feature type="transmembrane region" description="Helical" evidence="1">
    <location>
        <begin position="637"/>
        <end position="658"/>
    </location>
</feature>
<evidence type="ECO:0000313" key="4">
    <source>
        <dbReference type="Proteomes" id="UP000033980"/>
    </source>
</evidence>
<feature type="transmembrane region" description="Helical" evidence="1">
    <location>
        <begin position="367"/>
        <end position="388"/>
    </location>
</feature>
<dbReference type="Proteomes" id="UP000033980">
    <property type="component" value="Unassembled WGS sequence"/>
</dbReference>
<dbReference type="SUPFAM" id="SSF103190">
    <property type="entry name" value="Sensory domain-like"/>
    <property type="match status" value="1"/>
</dbReference>
<protein>
    <submittedName>
        <fullName evidence="3">Binding domain protein, excisionase family protein</fullName>
    </submittedName>
</protein>
<evidence type="ECO:0000256" key="1">
    <source>
        <dbReference type="SAM" id="Phobius"/>
    </source>
</evidence>
<dbReference type="GO" id="GO:0003677">
    <property type="term" value="F:DNA binding"/>
    <property type="evidence" value="ECO:0007669"/>
    <property type="project" value="InterPro"/>
</dbReference>
<accession>A0A0G1G2R6</accession>
<feature type="transmembrane region" description="Helical" evidence="1">
    <location>
        <begin position="130"/>
        <end position="149"/>
    </location>
</feature>
<dbReference type="CDD" id="cd18773">
    <property type="entry name" value="PDC1_HK_sensor"/>
    <property type="match status" value="1"/>
</dbReference>
<keyword evidence="1" id="KW-0472">Membrane</keyword>
<sequence length="665" mass="74294">MEKTYSVNEAARLLGYSRNSIYGFLKDGDIKSVRIGKGKFRIPQSEIDRFVGGGEKSVDYARDDMAEKMENKRMVERVVAKSKEDFQPEAQGPLILPNPRPGKSLEELSGEPPLYTLRLWFEERVNIPRLFDWFIGLSSIILGISMFLHSKQVDLLLVGRFSIWFTPIRLALILSGLGLIVADMIQEEYLRYRNLSNYFRIVLFVTYLGLSWILFQGNDIDGFLIYGLFSLAILLEAATEVRSSTAYALYIQGLFLGTALIFLFYPANYSLSPIAGGLFTLLNGFKWVYVLFVIAFSLIILFGLLWDRKVLKMASGFCGILLTLLALHYANNNYWDRAFFVLLAGMIGMILPFWETFKHKFEIDRPMVFRMFGIVLMFFSLVVVLISITQSILMKDANRNLAEKADFGRITVENAVIGGFSALDGIAQNPLFQAAFKKGDLQGMDSFTKAIFKNTNDLGVVIVLNEAGVAVSSYPFSEDIVGSSFTTEIFFRNTIANNQYFSRTIEPLSSVSKNAIILSTPIVEAGNAVIGAIVATVSLDALGDSLQDIATSEQEQRVALIDVDGRWLVSSAGELIAEKIAESDTTNLLWSRTTGAEIGYDSLGKYTLFRSSKSRELGWTVTVTEPIFQILNVSRSGLMIVLFLLSVAVLTVSFSFVFSKPKKQE</sequence>
<feature type="domain" description="Helix-turn-helix" evidence="2">
    <location>
        <begin position="5"/>
        <end position="51"/>
    </location>
</feature>